<dbReference type="RefSeq" id="XP_064663564.1">
    <property type="nucleotide sequence ID" value="XM_064797330.1"/>
</dbReference>
<feature type="region of interest" description="Disordered" evidence="1">
    <location>
        <begin position="65"/>
        <end position="149"/>
    </location>
</feature>
<dbReference type="GeneID" id="89921414"/>
<feature type="compositionally biased region" description="Acidic residues" evidence="1">
    <location>
        <begin position="65"/>
        <end position="77"/>
    </location>
</feature>
<evidence type="ECO:0000313" key="2">
    <source>
        <dbReference type="EMBL" id="KAK5174926.1"/>
    </source>
</evidence>
<name>A0AAV9PLR0_9PEZI</name>
<dbReference type="AlphaFoldDB" id="A0AAV9PLR0"/>
<keyword evidence="3" id="KW-1185">Reference proteome</keyword>
<dbReference type="EMBL" id="JAVRRT010000001">
    <property type="protein sequence ID" value="KAK5174926.1"/>
    <property type="molecule type" value="Genomic_DNA"/>
</dbReference>
<comment type="caution">
    <text evidence="2">The sequence shown here is derived from an EMBL/GenBank/DDBJ whole genome shotgun (WGS) entry which is preliminary data.</text>
</comment>
<sequence length="243" mass="27542">MSYQGQRCTGCITGSTDRQQHKLGSKFCALFYNRDNSILEGQEGLNLQNAATSDHASTTNMEYNDELDADGETDDEYERSADGGYVKKHQPRPGRLEDGQESVASDYDSERDADGETDDEDARPNSRAETSSGMLSTQSEHFNADQESDRLAWASYGRDSKVLREAAANGIPGAIERHEEIKKKRREDQADKWANTQQRAETGDQMAKDAIESRKRAQKVRDARRDKERKNARSRERNQKRKK</sequence>
<feature type="compositionally biased region" description="Polar residues" evidence="1">
    <location>
        <begin position="127"/>
        <end position="141"/>
    </location>
</feature>
<reference evidence="2 3" key="1">
    <citation type="submission" date="2023-08" db="EMBL/GenBank/DDBJ databases">
        <title>Black Yeasts Isolated from many extreme environments.</title>
        <authorList>
            <person name="Coleine C."/>
            <person name="Stajich J.E."/>
            <person name="Selbmann L."/>
        </authorList>
    </citation>
    <scope>NUCLEOTIDE SEQUENCE [LARGE SCALE GENOMIC DNA]</scope>
    <source>
        <strain evidence="2 3">CCFEE 5935</strain>
    </source>
</reference>
<proteinExistence type="predicted"/>
<evidence type="ECO:0000313" key="3">
    <source>
        <dbReference type="Proteomes" id="UP001337655"/>
    </source>
</evidence>
<feature type="compositionally biased region" description="Basic and acidic residues" evidence="1">
    <location>
        <begin position="206"/>
        <end position="237"/>
    </location>
</feature>
<gene>
    <name evidence="2" type="ORF">LTR77_000062</name>
</gene>
<protein>
    <submittedName>
        <fullName evidence="2">Uncharacterized protein</fullName>
    </submittedName>
</protein>
<accession>A0AAV9PLR0</accession>
<feature type="compositionally biased region" description="Basic and acidic residues" evidence="1">
    <location>
        <begin position="175"/>
        <end position="191"/>
    </location>
</feature>
<dbReference type="Proteomes" id="UP001337655">
    <property type="component" value="Unassembled WGS sequence"/>
</dbReference>
<feature type="region of interest" description="Disordered" evidence="1">
    <location>
        <begin position="174"/>
        <end position="243"/>
    </location>
</feature>
<evidence type="ECO:0000256" key="1">
    <source>
        <dbReference type="SAM" id="MobiDB-lite"/>
    </source>
</evidence>
<organism evidence="2 3">
    <name type="scientific">Saxophila tyrrhenica</name>
    <dbReference type="NCBI Taxonomy" id="1690608"/>
    <lineage>
        <taxon>Eukaryota</taxon>
        <taxon>Fungi</taxon>
        <taxon>Dikarya</taxon>
        <taxon>Ascomycota</taxon>
        <taxon>Pezizomycotina</taxon>
        <taxon>Dothideomycetes</taxon>
        <taxon>Dothideomycetidae</taxon>
        <taxon>Mycosphaerellales</taxon>
        <taxon>Extremaceae</taxon>
        <taxon>Saxophila</taxon>
    </lineage>
</organism>